<dbReference type="InterPro" id="IPR001915">
    <property type="entry name" value="Peptidase_M48"/>
</dbReference>
<dbReference type="RefSeq" id="WP_208130731.1">
    <property type="nucleotide sequence ID" value="NZ_BAABGQ010000005.1"/>
</dbReference>
<evidence type="ECO:0000256" key="3">
    <source>
        <dbReference type="ARBA" id="ARBA00022801"/>
    </source>
</evidence>
<evidence type="ECO:0000256" key="7">
    <source>
        <dbReference type="SAM" id="Phobius"/>
    </source>
</evidence>
<keyword evidence="3 6" id="KW-0378">Hydrolase</keyword>
<keyword evidence="7" id="KW-0472">Membrane</keyword>
<organism evidence="9 10">
    <name type="scientific">Hymenobacter ginsengisoli</name>
    <dbReference type="NCBI Taxonomy" id="1051626"/>
    <lineage>
        <taxon>Bacteria</taxon>
        <taxon>Pseudomonadati</taxon>
        <taxon>Bacteroidota</taxon>
        <taxon>Cytophagia</taxon>
        <taxon>Cytophagales</taxon>
        <taxon>Hymenobacteraceae</taxon>
        <taxon>Hymenobacter</taxon>
    </lineage>
</organism>
<evidence type="ECO:0000256" key="2">
    <source>
        <dbReference type="ARBA" id="ARBA00022723"/>
    </source>
</evidence>
<keyword evidence="10" id="KW-1185">Reference proteome</keyword>
<dbReference type="Gene3D" id="3.30.2010.10">
    <property type="entry name" value="Metalloproteases ('zincins'), catalytic domain"/>
    <property type="match status" value="1"/>
</dbReference>
<dbReference type="PANTHER" id="PTHR22726:SF1">
    <property type="entry name" value="METALLOENDOPEPTIDASE OMA1, MITOCHONDRIAL"/>
    <property type="match status" value="1"/>
</dbReference>
<keyword evidence="7" id="KW-0812">Transmembrane</keyword>
<dbReference type="PANTHER" id="PTHR22726">
    <property type="entry name" value="METALLOENDOPEPTIDASE OMA1"/>
    <property type="match status" value="1"/>
</dbReference>
<sequence length="271" mass="29132">MRLNLRVIIGLVIAVVTLLGYFFNTSTNPVTGEKQHVNMTADQEIALGVQAAPEMEQQYGGESRDPRATAAVQQVGQRIVQANGLDQKTQYQYRFHLLADDQTINAFALPGGQVFITQGLLKNLTSEAQLAGVLAHEVGHVVGRHSAEQVAQSQLTQGLTGAAAIAAYDPNSPGSSAVRAAAAAMIAKLVSLRFSRNDELAADKFAVEFTPKAGYDPHAMINVMQMLEKEAGGNNPPEFLSTHPNPGNRIEELQKDIQQVYPQGVPDGLHP</sequence>
<evidence type="ECO:0000313" key="9">
    <source>
        <dbReference type="EMBL" id="GAA4498598.1"/>
    </source>
</evidence>
<keyword evidence="5 6" id="KW-0482">Metalloprotease</keyword>
<dbReference type="InterPro" id="IPR051156">
    <property type="entry name" value="Mito/Outer_Membr_Metalloprot"/>
</dbReference>
<dbReference type="EMBL" id="BAABGQ010000005">
    <property type="protein sequence ID" value="GAA4498598.1"/>
    <property type="molecule type" value="Genomic_DNA"/>
</dbReference>
<gene>
    <name evidence="9" type="ORF">GCM10023172_15890</name>
</gene>
<keyword evidence="1 6" id="KW-0645">Protease</keyword>
<dbReference type="CDD" id="cd07333">
    <property type="entry name" value="M48C_bepA_like"/>
    <property type="match status" value="1"/>
</dbReference>
<name>A0ABP8QA20_9BACT</name>
<evidence type="ECO:0000256" key="6">
    <source>
        <dbReference type="RuleBase" id="RU003983"/>
    </source>
</evidence>
<accession>A0ABP8QA20</accession>
<proteinExistence type="inferred from homology"/>
<dbReference type="Pfam" id="PF01435">
    <property type="entry name" value="Peptidase_M48"/>
    <property type="match status" value="1"/>
</dbReference>
<protein>
    <submittedName>
        <fullName evidence="9">M48 family metallopeptidase</fullName>
    </submittedName>
</protein>
<evidence type="ECO:0000259" key="8">
    <source>
        <dbReference type="Pfam" id="PF01435"/>
    </source>
</evidence>
<feature type="domain" description="Peptidase M48" evidence="8">
    <location>
        <begin position="67"/>
        <end position="255"/>
    </location>
</feature>
<reference evidence="10" key="1">
    <citation type="journal article" date="2019" name="Int. J. Syst. Evol. Microbiol.">
        <title>The Global Catalogue of Microorganisms (GCM) 10K type strain sequencing project: providing services to taxonomists for standard genome sequencing and annotation.</title>
        <authorList>
            <consortium name="The Broad Institute Genomics Platform"/>
            <consortium name="The Broad Institute Genome Sequencing Center for Infectious Disease"/>
            <person name="Wu L."/>
            <person name="Ma J."/>
        </authorList>
    </citation>
    <scope>NUCLEOTIDE SEQUENCE [LARGE SCALE GENOMIC DNA]</scope>
    <source>
        <strain evidence="10">JCM 17841</strain>
    </source>
</reference>
<keyword evidence="4 6" id="KW-0862">Zinc</keyword>
<evidence type="ECO:0000313" key="10">
    <source>
        <dbReference type="Proteomes" id="UP001501243"/>
    </source>
</evidence>
<keyword evidence="2" id="KW-0479">Metal-binding</keyword>
<evidence type="ECO:0000256" key="1">
    <source>
        <dbReference type="ARBA" id="ARBA00022670"/>
    </source>
</evidence>
<feature type="transmembrane region" description="Helical" evidence="7">
    <location>
        <begin position="7"/>
        <end position="23"/>
    </location>
</feature>
<evidence type="ECO:0000256" key="5">
    <source>
        <dbReference type="ARBA" id="ARBA00023049"/>
    </source>
</evidence>
<comment type="cofactor">
    <cofactor evidence="6">
        <name>Zn(2+)</name>
        <dbReference type="ChEBI" id="CHEBI:29105"/>
    </cofactor>
    <text evidence="6">Binds 1 zinc ion per subunit.</text>
</comment>
<comment type="caution">
    <text evidence="9">The sequence shown here is derived from an EMBL/GenBank/DDBJ whole genome shotgun (WGS) entry which is preliminary data.</text>
</comment>
<dbReference type="Proteomes" id="UP001501243">
    <property type="component" value="Unassembled WGS sequence"/>
</dbReference>
<evidence type="ECO:0000256" key="4">
    <source>
        <dbReference type="ARBA" id="ARBA00022833"/>
    </source>
</evidence>
<keyword evidence="7" id="KW-1133">Transmembrane helix</keyword>
<comment type="similarity">
    <text evidence="6">Belongs to the peptidase M48 family.</text>
</comment>